<organism evidence="2 3">
    <name type="scientific">Candidatus Endobugula sertula</name>
    <name type="common">Bugula neritina bacterial symbiont</name>
    <dbReference type="NCBI Taxonomy" id="62101"/>
    <lineage>
        <taxon>Bacteria</taxon>
        <taxon>Pseudomonadati</taxon>
        <taxon>Pseudomonadota</taxon>
        <taxon>Gammaproteobacteria</taxon>
        <taxon>Cellvibrionales</taxon>
        <taxon>Cellvibrionaceae</taxon>
        <taxon>Candidatus Endobugula</taxon>
    </lineage>
</organism>
<evidence type="ECO:0000313" key="2">
    <source>
        <dbReference type="EMBL" id="ODS25079.1"/>
    </source>
</evidence>
<proteinExistence type="predicted"/>
<reference evidence="2 3" key="1">
    <citation type="journal article" date="2016" name="Appl. Environ. Microbiol.">
        <title>Lack of Overt Genome Reduction in the Bryostatin-Producing Bryozoan Symbiont "Candidatus Endobugula sertula".</title>
        <authorList>
            <person name="Miller I.J."/>
            <person name="Vanee N."/>
            <person name="Fong S.S."/>
            <person name="Lim-Fong G.E."/>
            <person name="Kwan J.C."/>
        </authorList>
    </citation>
    <scope>NUCLEOTIDE SEQUENCE [LARGE SCALE GENOMIC DNA]</scope>
    <source>
        <strain evidence="2">AB1-4</strain>
    </source>
</reference>
<sequence>MLAKIYLGNRFSQGSLSEVDKANIYNNLAGRLEAVYDTKIKTIYLGDRLDVQSVYGRSVIAHELVHFLQDVNQHRAKVECQNALEKDAYQLQVLYLKKTKFSACATKF</sequence>
<gene>
    <name evidence="2" type="ORF">AB835_00825</name>
</gene>
<comment type="caution">
    <text evidence="2">The sequence shown here is derived from an EMBL/GenBank/DDBJ whole genome shotgun (WGS) entry which is preliminary data.</text>
</comment>
<evidence type="ECO:0000259" key="1">
    <source>
        <dbReference type="Pfam" id="PF20352"/>
    </source>
</evidence>
<feature type="domain" description="DUF6647" evidence="1">
    <location>
        <begin position="33"/>
        <end position="99"/>
    </location>
</feature>
<dbReference type="Pfam" id="PF20352">
    <property type="entry name" value="DUF6647"/>
    <property type="match status" value="1"/>
</dbReference>
<name>A0A1D2QU24_9GAMM</name>
<dbReference type="Proteomes" id="UP000242502">
    <property type="component" value="Unassembled WGS sequence"/>
</dbReference>
<dbReference type="AlphaFoldDB" id="A0A1D2QU24"/>
<accession>A0A1D2QU24</accession>
<dbReference type="EMBL" id="MDLC01000002">
    <property type="protein sequence ID" value="ODS25079.1"/>
    <property type="molecule type" value="Genomic_DNA"/>
</dbReference>
<dbReference type="InterPro" id="IPR046589">
    <property type="entry name" value="DUF6647"/>
</dbReference>
<protein>
    <recommendedName>
        <fullName evidence="1">DUF6647 domain-containing protein</fullName>
    </recommendedName>
</protein>
<evidence type="ECO:0000313" key="3">
    <source>
        <dbReference type="Proteomes" id="UP000242502"/>
    </source>
</evidence>